<keyword evidence="3" id="KW-1185">Reference proteome</keyword>
<dbReference type="AlphaFoldDB" id="A0AAE1D2P8"/>
<evidence type="ECO:0000313" key="2">
    <source>
        <dbReference type="EMBL" id="KAK3753045.1"/>
    </source>
</evidence>
<name>A0AAE1D2P8_9GAST</name>
<sequence>MCILFFYTTINFSALENKLTITEEAINAECRSRDREEDGNRQREDETLIINSVYGLLRDVVSNRDDSNPALENKLTITEEAINAEWRSRDREEDGNRQREDETLIINSVYGLLRDVVSNRDDSNPVLENKLTITEEASNAEWRSRDQEEDGRRQREDETLIINSVYGLLRDVVSNRDDSNPGEPCLANQIPVPNDHS</sequence>
<feature type="region of interest" description="Disordered" evidence="1">
    <location>
        <begin position="176"/>
        <end position="197"/>
    </location>
</feature>
<accession>A0AAE1D2P8</accession>
<reference evidence="2" key="1">
    <citation type="journal article" date="2023" name="G3 (Bethesda)">
        <title>A reference genome for the long-term kleptoplast-retaining sea slug Elysia crispata morphotype clarki.</title>
        <authorList>
            <person name="Eastman K.E."/>
            <person name="Pendleton A.L."/>
            <person name="Shaikh M.A."/>
            <person name="Suttiyut T."/>
            <person name="Ogas R."/>
            <person name="Tomko P."/>
            <person name="Gavelis G."/>
            <person name="Widhalm J.R."/>
            <person name="Wisecaver J.H."/>
        </authorList>
    </citation>
    <scope>NUCLEOTIDE SEQUENCE</scope>
    <source>
        <strain evidence="2">ECLA1</strain>
    </source>
</reference>
<evidence type="ECO:0000313" key="3">
    <source>
        <dbReference type="Proteomes" id="UP001283361"/>
    </source>
</evidence>
<protein>
    <submittedName>
        <fullName evidence="2">Uncharacterized protein</fullName>
    </submittedName>
</protein>
<evidence type="ECO:0000256" key="1">
    <source>
        <dbReference type="SAM" id="MobiDB-lite"/>
    </source>
</evidence>
<proteinExistence type="predicted"/>
<dbReference type="EMBL" id="JAWDGP010005724">
    <property type="protein sequence ID" value="KAK3753045.1"/>
    <property type="molecule type" value="Genomic_DNA"/>
</dbReference>
<gene>
    <name evidence="2" type="ORF">RRG08_041373</name>
</gene>
<comment type="caution">
    <text evidence="2">The sequence shown here is derived from an EMBL/GenBank/DDBJ whole genome shotgun (WGS) entry which is preliminary data.</text>
</comment>
<organism evidence="2 3">
    <name type="scientific">Elysia crispata</name>
    <name type="common">lettuce slug</name>
    <dbReference type="NCBI Taxonomy" id="231223"/>
    <lineage>
        <taxon>Eukaryota</taxon>
        <taxon>Metazoa</taxon>
        <taxon>Spiralia</taxon>
        <taxon>Lophotrochozoa</taxon>
        <taxon>Mollusca</taxon>
        <taxon>Gastropoda</taxon>
        <taxon>Heterobranchia</taxon>
        <taxon>Euthyneura</taxon>
        <taxon>Panpulmonata</taxon>
        <taxon>Sacoglossa</taxon>
        <taxon>Placobranchoidea</taxon>
        <taxon>Plakobranchidae</taxon>
        <taxon>Elysia</taxon>
    </lineage>
</organism>
<dbReference type="Proteomes" id="UP001283361">
    <property type="component" value="Unassembled WGS sequence"/>
</dbReference>